<dbReference type="EMBL" id="KU891956">
    <property type="protein sequence ID" value="ANY30980.1"/>
    <property type="molecule type" value="mRNA"/>
</dbReference>
<dbReference type="GO" id="GO:0005576">
    <property type="term" value="C:extracellular region"/>
    <property type="evidence" value="ECO:0007669"/>
    <property type="project" value="UniProtKB-SubCell"/>
</dbReference>
<sequence>FPDNFASVLNESKYASRFRLANYMDNPWKKFIPSGSRMIQEKSLERISQLDTEEFTDNTLAPKSQNFLIPFLTELFFSCAPSFNYKTILTLYNTLVLPIITHCLLLWINTSNTNLHCIQITKNRIY</sequence>
<evidence type="ECO:0000256" key="1">
    <source>
        <dbReference type="ARBA" id="ARBA00000110"/>
    </source>
</evidence>
<name>A0A1B2ASF0_LOXSM</name>
<dbReference type="GO" id="GO:0046872">
    <property type="term" value="F:metal ion binding"/>
    <property type="evidence" value="ECO:0007669"/>
    <property type="project" value="UniProtKB-KW"/>
</dbReference>
<dbReference type="AlphaFoldDB" id="A0A1B2ASF0"/>
<evidence type="ECO:0000256" key="3">
    <source>
        <dbReference type="ARBA" id="ARBA00004613"/>
    </source>
</evidence>
<evidence type="ECO:0000256" key="8">
    <source>
        <dbReference type="ARBA" id="ARBA00023239"/>
    </source>
</evidence>
<keyword evidence="6" id="KW-0460">Magnesium</keyword>
<protein>
    <submittedName>
        <fullName evidence="9">Loxtox protein</fullName>
    </submittedName>
</protein>
<dbReference type="GO" id="GO:0006629">
    <property type="term" value="P:lipid metabolic process"/>
    <property type="evidence" value="ECO:0007669"/>
    <property type="project" value="InterPro"/>
</dbReference>
<evidence type="ECO:0000256" key="6">
    <source>
        <dbReference type="ARBA" id="ARBA00022842"/>
    </source>
</evidence>
<dbReference type="InterPro" id="IPR017946">
    <property type="entry name" value="PLC-like_Pdiesterase_TIM-brl"/>
</dbReference>
<dbReference type="GO" id="GO:0008081">
    <property type="term" value="F:phosphoric diester hydrolase activity"/>
    <property type="evidence" value="ECO:0007669"/>
    <property type="project" value="InterPro"/>
</dbReference>
<comment type="catalytic activity">
    <reaction evidence="2">
        <text>a 1-acyl-sn-glycero-3-phosphocholine = a 1-acyl-sn-glycero-2,3-cyclic phosphate + choline</text>
        <dbReference type="Rhea" id="RHEA:60700"/>
        <dbReference type="ChEBI" id="CHEBI:15354"/>
        <dbReference type="ChEBI" id="CHEBI:58168"/>
        <dbReference type="ChEBI" id="CHEBI:143947"/>
    </reaction>
</comment>
<accession>A0A1B2ASF0</accession>
<keyword evidence="8" id="KW-0456">Lyase</keyword>
<reference evidence="9" key="1">
    <citation type="journal article" date="2016" name="Toxicon">
        <title>Transcriptome analysis of Loxosceles similis venom: description of Loxtox protein family and identification of a new group of Phospholipases D.</title>
        <authorList>
            <person name="Dantas A.E."/>
            <person name="Carmo A.O."/>
            <person name="Horta C.C.R."/>
            <person name="Leal H.G."/>
            <person name="Oliveira-Mendes B.B.R."/>
            <person name="Martins A.P.V."/>
            <person name="Chavez-Olortegui C."/>
            <person name="Kalapothakis E."/>
        </authorList>
    </citation>
    <scope>NUCLEOTIDE SEQUENCE</scope>
    <source>
        <strain evidence="9">Loxtox_s9B</strain>
    </source>
</reference>
<evidence type="ECO:0000256" key="2">
    <source>
        <dbReference type="ARBA" id="ARBA00001142"/>
    </source>
</evidence>
<evidence type="ECO:0000256" key="7">
    <source>
        <dbReference type="ARBA" id="ARBA00023157"/>
    </source>
</evidence>
<feature type="non-terminal residue" evidence="9">
    <location>
        <position position="1"/>
    </location>
</feature>
<keyword evidence="7" id="KW-1015">Disulfide bond</keyword>
<proteinExistence type="evidence at transcript level"/>
<organism evidence="9">
    <name type="scientific">Loxosceles similis</name>
    <name type="common">Brazilian brown spider</name>
    <name type="synonym">Loxosceles surata</name>
    <dbReference type="NCBI Taxonomy" id="321804"/>
    <lineage>
        <taxon>Eukaryota</taxon>
        <taxon>Metazoa</taxon>
        <taxon>Ecdysozoa</taxon>
        <taxon>Arthropoda</taxon>
        <taxon>Chelicerata</taxon>
        <taxon>Arachnida</taxon>
        <taxon>Araneae</taxon>
        <taxon>Araneomorphae</taxon>
        <taxon>Haplogynae</taxon>
        <taxon>Scytodoidea</taxon>
        <taxon>Sicariidae</taxon>
        <taxon>Loxosceles</taxon>
    </lineage>
</organism>
<evidence type="ECO:0000256" key="4">
    <source>
        <dbReference type="ARBA" id="ARBA00022525"/>
    </source>
</evidence>
<comment type="subcellular location">
    <subcellularLocation>
        <location evidence="3">Secreted</location>
    </subcellularLocation>
</comment>
<keyword evidence="4" id="KW-0964">Secreted</keyword>
<dbReference type="Gene3D" id="3.20.20.190">
    <property type="entry name" value="Phosphatidylinositol (PI) phosphodiesterase"/>
    <property type="match status" value="1"/>
</dbReference>
<evidence type="ECO:0000256" key="5">
    <source>
        <dbReference type="ARBA" id="ARBA00022723"/>
    </source>
</evidence>
<keyword evidence="5" id="KW-0479">Metal-binding</keyword>
<evidence type="ECO:0000313" key="9">
    <source>
        <dbReference type="EMBL" id="ANY30980.1"/>
    </source>
</evidence>
<dbReference type="GO" id="GO:0016829">
    <property type="term" value="F:lyase activity"/>
    <property type="evidence" value="ECO:0007669"/>
    <property type="project" value="UniProtKB-KW"/>
</dbReference>
<comment type="catalytic activity">
    <reaction evidence="1">
        <text>an N-(acyl)-sphingosylphosphoethanolamine = an N-(acyl)-sphingosyl-1,3-cyclic phosphate + ethanolamine</text>
        <dbReference type="Rhea" id="RHEA:60648"/>
        <dbReference type="ChEBI" id="CHEBI:57603"/>
        <dbReference type="ChEBI" id="CHEBI:143891"/>
        <dbReference type="ChEBI" id="CHEBI:143892"/>
    </reaction>
</comment>